<proteinExistence type="predicted"/>
<evidence type="ECO:0000256" key="4">
    <source>
        <dbReference type="ARBA" id="ARBA00023040"/>
    </source>
</evidence>
<evidence type="ECO:0000313" key="11">
    <source>
        <dbReference type="EMBL" id="CAF3513496.1"/>
    </source>
</evidence>
<feature type="transmembrane region" description="Helical" evidence="8">
    <location>
        <begin position="134"/>
        <end position="158"/>
    </location>
</feature>
<feature type="transmembrane region" description="Helical" evidence="8">
    <location>
        <begin position="95"/>
        <end position="113"/>
    </location>
</feature>
<evidence type="ECO:0000256" key="2">
    <source>
        <dbReference type="ARBA" id="ARBA00022692"/>
    </source>
</evidence>
<evidence type="ECO:0000313" key="12">
    <source>
        <dbReference type="Proteomes" id="UP000663844"/>
    </source>
</evidence>
<evidence type="ECO:0000313" key="10">
    <source>
        <dbReference type="EMBL" id="CAF1193448.1"/>
    </source>
</evidence>
<dbReference type="PROSITE" id="PS50262">
    <property type="entry name" value="G_PROTEIN_RECEP_F1_2"/>
    <property type="match status" value="1"/>
</dbReference>
<dbReference type="EMBL" id="CAJNOG010000353">
    <property type="protein sequence ID" value="CAF1193448.1"/>
    <property type="molecule type" value="Genomic_DNA"/>
</dbReference>
<name>A0A818HSI5_9BILA</name>
<evidence type="ECO:0000256" key="8">
    <source>
        <dbReference type="SAM" id="Phobius"/>
    </source>
</evidence>
<comment type="subcellular location">
    <subcellularLocation>
        <location evidence="1">Membrane</location>
        <topology evidence="1">Multi-pass membrane protein</topology>
    </subcellularLocation>
</comment>
<keyword evidence="5 8" id="KW-0472">Membrane</keyword>
<feature type="domain" description="G-protein coupled receptors family 1 profile" evidence="9">
    <location>
        <begin position="32"/>
        <end position="299"/>
    </location>
</feature>
<dbReference type="PRINTS" id="PR00237">
    <property type="entry name" value="GPCRRHODOPSN"/>
</dbReference>
<evidence type="ECO:0000256" key="7">
    <source>
        <dbReference type="ARBA" id="ARBA00023224"/>
    </source>
</evidence>
<keyword evidence="6" id="KW-0675">Receptor</keyword>
<dbReference type="InterPro" id="IPR017452">
    <property type="entry name" value="GPCR_Rhodpsn_7TM"/>
</dbReference>
<dbReference type="EMBL" id="CAJOAZ010000063">
    <property type="protein sequence ID" value="CAF3513496.1"/>
    <property type="molecule type" value="Genomic_DNA"/>
</dbReference>
<dbReference type="GO" id="GO:0005886">
    <property type="term" value="C:plasma membrane"/>
    <property type="evidence" value="ECO:0007669"/>
    <property type="project" value="TreeGrafter"/>
</dbReference>
<keyword evidence="3 8" id="KW-1133">Transmembrane helix</keyword>
<dbReference type="Pfam" id="PF00001">
    <property type="entry name" value="7tm_1"/>
    <property type="match status" value="1"/>
</dbReference>
<keyword evidence="4" id="KW-0297">G-protein coupled receptor</keyword>
<dbReference type="AlphaFoldDB" id="A0A818HSI5"/>
<dbReference type="InterPro" id="IPR000276">
    <property type="entry name" value="GPCR_Rhodpsn"/>
</dbReference>
<evidence type="ECO:0000256" key="5">
    <source>
        <dbReference type="ARBA" id="ARBA00023136"/>
    </source>
</evidence>
<dbReference type="SUPFAM" id="SSF81321">
    <property type="entry name" value="Family A G protein-coupled receptor-like"/>
    <property type="match status" value="1"/>
</dbReference>
<dbReference type="GO" id="GO:0004930">
    <property type="term" value="F:G protein-coupled receptor activity"/>
    <property type="evidence" value="ECO:0007669"/>
    <property type="project" value="UniProtKB-KW"/>
</dbReference>
<dbReference type="PANTHER" id="PTHR24243:SF230">
    <property type="entry name" value="G-PROTEIN COUPLED RECEPTORS FAMILY 1 PROFILE DOMAIN-CONTAINING PROTEIN"/>
    <property type="match status" value="1"/>
</dbReference>
<comment type="caution">
    <text evidence="11">The sequence shown here is derived from an EMBL/GenBank/DDBJ whole genome shotgun (WGS) entry which is preliminary data.</text>
</comment>
<feature type="transmembrane region" description="Helical" evidence="8">
    <location>
        <begin position="187"/>
        <end position="207"/>
    </location>
</feature>
<evidence type="ECO:0000256" key="1">
    <source>
        <dbReference type="ARBA" id="ARBA00004141"/>
    </source>
</evidence>
<keyword evidence="7" id="KW-0807">Transducer</keyword>
<organism evidence="11 12">
    <name type="scientific">Adineta steineri</name>
    <dbReference type="NCBI Taxonomy" id="433720"/>
    <lineage>
        <taxon>Eukaryota</taxon>
        <taxon>Metazoa</taxon>
        <taxon>Spiralia</taxon>
        <taxon>Gnathifera</taxon>
        <taxon>Rotifera</taxon>
        <taxon>Eurotatoria</taxon>
        <taxon>Bdelloidea</taxon>
        <taxon>Adinetida</taxon>
        <taxon>Adinetidae</taxon>
        <taxon>Adineta</taxon>
    </lineage>
</organism>
<dbReference type="Proteomes" id="UP000663844">
    <property type="component" value="Unassembled WGS sequence"/>
</dbReference>
<reference evidence="11" key="1">
    <citation type="submission" date="2021-02" db="EMBL/GenBank/DDBJ databases">
        <authorList>
            <person name="Nowell W R."/>
        </authorList>
    </citation>
    <scope>NUCLEOTIDE SEQUENCE</scope>
</reference>
<dbReference type="Proteomes" id="UP000663845">
    <property type="component" value="Unassembled WGS sequence"/>
</dbReference>
<protein>
    <recommendedName>
        <fullName evidence="9">G-protein coupled receptors family 1 profile domain-containing protein</fullName>
    </recommendedName>
</protein>
<evidence type="ECO:0000256" key="6">
    <source>
        <dbReference type="ARBA" id="ARBA00023170"/>
    </source>
</evidence>
<feature type="transmembrane region" description="Helical" evidence="8">
    <location>
        <begin position="279"/>
        <end position="301"/>
    </location>
</feature>
<keyword evidence="2 8" id="KW-0812">Transmembrane</keyword>
<dbReference type="Gene3D" id="1.20.1070.10">
    <property type="entry name" value="Rhodopsin 7-helix transmembrane proteins"/>
    <property type="match status" value="1"/>
</dbReference>
<accession>A0A818HSI5</accession>
<feature type="transmembrane region" description="Helical" evidence="8">
    <location>
        <begin position="52"/>
        <end position="75"/>
    </location>
</feature>
<evidence type="ECO:0000259" key="9">
    <source>
        <dbReference type="PROSITE" id="PS50262"/>
    </source>
</evidence>
<feature type="transmembrane region" description="Helical" evidence="8">
    <location>
        <begin position="20"/>
        <end position="40"/>
    </location>
</feature>
<dbReference type="PANTHER" id="PTHR24243">
    <property type="entry name" value="G-PROTEIN COUPLED RECEPTOR"/>
    <property type="match status" value="1"/>
</dbReference>
<evidence type="ECO:0000256" key="3">
    <source>
        <dbReference type="ARBA" id="ARBA00022989"/>
    </source>
</evidence>
<gene>
    <name evidence="10" type="ORF">JYZ213_LOCUS26479</name>
    <name evidence="11" type="ORF">OXD698_LOCUS2019</name>
</gene>
<sequence>MTDAAIISTLNNISVEINAIFPIILLIAGTFGHICNAIIFSKRSQRTNPIAVYFLCGTIPNIIVVYLGVLIRYLQDNANIDPVNNNLIACKIRSFLIYLSFSLSNWYILLATVDRYLISSDNNSRRLLSSVKNAYRAIGIVTIVSILLYCHILILYTIQTFPNASNHLQNYCYPQRGSYRIFSDTQLLIQFSLLPPILMCIFITFIIKNIHASHKRIANAVVAHHHARIKKRDIQLTKMLILQVIIAIVCSLPLAISQLMTTMTLTWTKTPLRLTIEAFFSLVARNLAYMNCSISFYIYTLGGSQFRLEIRQIINKITMFLCHKRLLEKTRIGIDPGLAAGNVQESILRRQPTVKDKLKTDAEVSLDTQDHV</sequence>
<feature type="transmembrane region" description="Helical" evidence="8">
    <location>
        <begin position="240"/>
        <end position="259"/>
    </location>
</feature>